<dbReference type="InterPro" id="IPR039848">
    <property type="entry name" value="Ribosomal_mS35_mt"/>
</dbReference>
<dbReference type="STRING" id="6669.E9G1K9"/>
<dbReference type="EMBL" id="GL732529">
    <property type="protein sequence ID" value="EFX86513.1"/>
    <property type="molecule type" value="Genomic_DNA"/>
</dbReference>
<evidence type="ECO:0000313" key="2">
    <source>
        <dbReference type="Proteomes" id="UP000000305"/>
    </source>
</evidence>
<dbReference type="GO" id="GO:0003735">
    <property type="term" value="F:structural constituent of ribosome"/>
    <property type="evidence" value="ECO:0000318"/>
    <property type="project" value="GO_Central"/>
</dbReference>
<dbReference type="PANTHER" id="PTHR13490:SF0">
    <property type="entry name" value="SMALL RIBOSOMAL SUBUNIT PROTEIN MS35"/>
    <property type="match status" value="1"/>
</dbReference>
<accession>E9G1K9</accession>
<dbReference type="PhylomeDB" id="E9G1K9"/>
<keyword evidence="2" id="KW-1185">Reference proteome</keyword>
<feature type="non-terminal residue" evidence="1">
    <location>
        <position position="1"/>
    </location>
</feature>
<dbReference type="Proteomes" id="UP000000305">
    <property type="component" value="Unassembled WGS sequence"/>
</dbReference>
<protein>
    <submittedName>
        <fullName evidence="1">Uncharacterized protein</fullName>
    </submittedName>
</protein>
<dbReference type="GO" id="GO:0032543">
    <property type="term" value="P:mitochondrial translation"/>
    <property type="evidence" value="ECO:0007669"/>
    <property type="project" value="InterPro"/>
</dbReference>
<dbReference type="InParanoid" id="E9G1K9"/>
<dbReference type="AlphaFoldDB" id="E9G1K9"/>
<sequence>AFDQDWHSVRPVARSFHPASVLLPLHQGWVVLGATPPSKFANAELMKIPNFFHLTPPTIERHCQAWKKFCTECCKSWISTKRLTPITITTSDYLNSFPSLSDAQARIVRLQV</sequence>
<reference evidence="1 2" key="1">
    <citation type="journal article" date="2011" name="Science">
        <title>The ecoresponsive genome of Daphnia pulex.</title>
        <authorList>
            <person name="Colbourne J.K."/>
            <person name="Pfrender M.E."/>
            <person name="Gilbert D."/>
            <person name="Thomas W.K."/>
            <person name="Tucker A."/>
            <person name="Oakley T.H."/>
            <person name="Tokishita S."/>
            <person name="Aerts A."/>
            <person name="Arnold G.J."/>
            <person name="Basu M.K."/>
            <person name="Bauer D.J."/>
            <person name="Caceres C.E."/>
            <person name="Carmel L."/>
            <person name="Casola C."/>
            <person name="Choi J.H."/>
            <person name="Detter J.C."/>
            <person name="Dong Q."/>
            <person name="Dusheyko S."/>
            <person name="Eads B.D."/>
            <person name="Frohlich T."/>
            <person name="Geiler-Samerotte K.A."/>
            <person name="Gerlach D."/>
            <person name="Hatcher P."/>
            <person name="Jogdeo S."/>
            <person name="Krijgsveld J."/>
            <person name="Kriventseva E.V."/>
            <person name="Kultz D."/>
            <person name="Laforsch C."/>
            <person name="Lindquist E."/>
            <person name="Lopez J."/>
            <person name="Manak J.R."/>
            <person name="Muller J."/>
            <person name="Pangilinan J."/>
            <person name="Patwardhan R.P."/>
            <person name="Pitluck S."/>
            <person name="Pritham E.J."/>
            <person name="Rechtsteiner A."/>
            <person name="Rho M."/>
            <person name="Rogozin I.B."/>
            <person name="Sakarya O."/>
            <person name="Salamov A."/>
            <person name="Schaack S."/>
            <person name="Shapiro H."/>
            <person name="Shiga Y."/>
            <person name="Skalitzky C."/>
            <person name="Smith Z."/>
            <person name="Souvorov A."/>
            <person name="Sung W."/>
            <person name="Tang Z."/>
            <person name="Tsuchiya D."/>
            <person name="Tu H."/>
            <person name="Vos H."/>
            <person name="Wang M."/>
            <person name="Wolf Y.I."/>
            <person name="Yamagata H."/>
            <person name="Yamada T."/>
            <person name="Ye Y."/>
            <person name="Shaw J.R."/>
            <person name="Andrews J."/>
            <person name="Crease T.J."/>
            <person name="Tang H."/>
            <person name="Lucas S.M."/>
            <person name="Robertson H.M."/>
            <person name="Bork P."/>
            <person name="Koonin E.V."/>
            <person name="Zdobnov E.M."/>
            <person name="Grigoriev I.V."/>
            <person name="Lynch M."/>
            <person name="Boore J.L."/>
        </authorList>
    </citation>
    <scope>NUCLEOTIDE SEQUENCE [LARGE SCALE GENOMIC DNA]</scope>
</reference>
<dbReference type="HOGENOM" id="CLU_2152005_0_0_1"/>
<gene>
    <name evidence="1" type="ORF">DAPPUDRAFT_44321</name>
</gene>
<dbReference type="OMA" id="CKSWIST"/>
<evidence type="ECO:0000313" key="1">
    <source>
        <dbReference type="EMBL" id="EFX86513.1"/>
    </source>
</evidence>
<dbReference type="KEGG" id="dpx:DAPPUDRAFT_44321"/>
<organism evidence="1 2">
    <name type="scientific">Daphnia pulex</name>
    <name type="common">Water flea</name>
    <dbReference type="NCBI Taxonomy" id="6669"/>
    <lineage>
        <taxon>Eukaryota</taxon>
        <taxon>Metazoa</taxon>
        <taxon>Ecdysozoa</taxon>
        <taxon>Arthropoda</taxon>
        <taxon>Crustacea</taxon>
        <taxon>Branchiopoda</taxon>
        <taxon>Diplostraca</taxon>
        <taxon>Cladocera</taxon>
        <taxon>Anomopoda</taxon>
        <taxon>Daphniidae</taxon>
        <taxon>Daphnia</taxon>
    </lineage>
</organism>
<dbReference type="PANTHER" id="PTHR13490">
    <property type="entry name" value="MITOCHONDRIAL 28S RIBOSOMAL PROTEIN S28"/>
    <property type="match status" value="1"/>
</dbReference>
<name>E9G1K9_DAPPU</name>
<dbReference type="OrthoDB" id="283424at2759"/>
<dbReference type="GO" id="GO:0005763">
    <property type="term" value="C:mitochondrial small ribosomal subunit"/>
    <property type="evidence" value="ECO:0000318"/>
    <property type="project" value="GO_Central"/>
</dbReference>
<proteinExistence type="predicted"/>
<dbReference type="eggNOG" id="KOG3933">
    <property type="taxonomic scope" value="Eukaryota"/>
</dbReference>